<reference evidence="4" key="2">
    <citation type="submission" date="2015-01" db="EMBL/GenBank/DDBJ databases">
        <title>Evolutionary Origins and Diversification of the Mycorrhizal Mutualists.</title>
        <authorList>
            <consortium name="DOE Joint Genome Institute"/>
            <consortium name="Mycorrhizal Genomics Consortium"/>
            <person name="Kohler A."/>
            <person name="Kuo A."/>
            <person name="Nagy L.G."/>
            <person name="Floudas D."/>
            <person name="Copeland A."/>
            <person name="Barry K.W."/>
            <person name="Cichocki N."/>
            <person name="Veneault-Fourrey C."/>
            <person name="LaButti K."/>
            <person name="Lindquist E.A."/>
            <person name="Lipzen A."/>
            <person name="Lundell T."/>
            <person name="Morin E."/>
            <person name="Murat C."/>
            <person name="Riley R."/>
            <person name="Ohm R."/>
            <person name="Sun H."/>
            <person name="Tunlid A."/>
            <person name="Henrissat B."/>
            <person name="Grigoriev I.V."/>
            <person name="Hibbett D.S."/>
            <person name="Martin F."/>
        </authorList>
    </citation>
    <scope>NUCLEOTIDE SEQUENCE [LARGE SCALE GENOMIC DNA]</scope>
    <source>
        <strain evidence="4">Ve08.2h10</strain>
    </source>
</reference>
<feature type="non-terminal residue" evidence="3">
    <location>
        <position position="546"/>
    </location>
</feature>
<feature type="compositionally biased region" description="Polar residues" evidence="1">
    <location>
        <begin position="127"/>
        <end position="139"/>
    </location>
</feature>
<dbReference type="SUPFAM" id="SSF55658">
    <property type="entry name" value="L9 N-domain-like"/>
    <property type="match status" value="1"/>
</dbReference>
<feature type="region of interest" description="Disordered" evidence="1">
    <location>
        <begin position="147"/>
        <end position="180"/>
    </location>
</feature>
<name>A0A0D0DNV3_9AGAM</name>
<evidence type="ECO:0000259" key="2">
    <source>
        <dbReference type="Pfam" id="PF01693"/>
    </source>
</evidence>
<dbReference type="OrthoDB" id="3270804at2759"/>
<dbReference type="EMBL" id="KN825173">
    <property type="protein sequence ID" value="KIK93578.1"/>
    <property type="molecule type" value="Genomic_DNA"/>
</dbReference>
<dbReference type="HOGENOM" id="CLU_498839_0_0_1"/>
<feature type="region of interest" description="Disordered" evidence="1">
    <location>
        <begin position="214"/>
        <end position="237"/>
    </location>
</feature>
<dbReference type="InParanoid" id="A0A0D0DNV3"/>
<dbReference type="Proteomes" id="UP000054538">
    <property type="component" value="Unassembled WGS sequence"/>
</dbReference>
<evidence type="ECO:0000256" key="1">
    <source>
        <dbReference type="SAM" id="MobiDB-lite"/>
    </source>
</evidence>
<dbReference type="InterPro" id="IPR009027">
    <property type="entry name" value="Ribosomal_bL9/RNase_H1_N"/>
</dbReference>
<evidence type="ECO:0000313" key="3">
    <source>
        <dbReference type="EMBL" id="KIK93578.1"/>
    </source>
</evidence>
<feature type="region of interest" description="Disordered" evidence="1">
    <location>
        <begin position="120"/>
        <end position="139"/>
    </location>
</feature>
<dbReference type="Pfam" id="PF01693">
    <property type="entry name" value="Cauli_VI"/>
    <property type="match status" value="1"/>
</dbReference>
<dbReference type="InterPro" id="IPR011320">
    <property type="entry name" value="RNase_H1_N"/>
</dbReference>
<organism evidence="3 4">
    <name type="scientific">Paxillus rubicundulus Ve08.2h10</name>
    <dbReference type="NCBI Taxonomy" id="930991"/>
    <lineage>
        <taxon>Eukaryota</taxon>
        <taxon>Fungi</taxon>
        <taxon>Dikarya</taxon>
        <taxon>Basidiomycota</taxon>
        <taxon>Agaricomycotina</taxon>
        <taxon>Agaricomycetes</taxon>
        <taxon>Agaricomycetidae</taxon>
        <taxon>Boletales</taxon>
        <taxon>Paxilineae</taxon>
        <taxon>Paxillaceae</taxon>
        <taxon>Paxillus</taxon>
    </lineage>
</organism>
<sequence length="546" mass="59420">MVHQQKWYVVIVGRDVGVFPSWIEAGPKTKGIPGGAIFQSFLSEEEARRAFEAAKARGEVKAHPIDGTKSIPKSGNALMSPLGTETSLLMAPPEVKKEVVPTALQTPLFRARLRADQLRQALRESTDSSATPLSPPTGVTQYVPLYAEDESPPGPVRRPSPHVTLTSSSSRGYPDFPSDCQLTATGMGTWEINTPGHEASSRDSRTIVTSYSNLQSSDDSEGHMPMPPRREPPSSRSIGVKYRSLDDLDDTESIDSRIWLPVHRVFDPARVKPRPVTRPSSLAKSPLLASSYETAAKSPHPRSQISFTVSPFVRTDRGRPSRLIPSLSLPVLPNRQVESDLDCLNSASLSISSLGHEPFGNGKGEKVDRPVSDELLVERPLHYASDPRRMDGRSHVQLVPREGRNGQSVITVHCPSDCAHETCYHKGSAPMIDLAEDVGPRYVDACVSPIITGKVECTGNPIRDCSRAQSLSGEDDPYTHFGLTKAPHVSCRSLAPDADVRSPIVKGTMVPMTVAETLFARPSPLARVANMQNNGQMMESYACISI</sequence>
<feature type="domain" description="Ribonuclease H1 N-terminal" evidence="2">
    <location>
        <begin position="6"/>
        <end position="49"/>
    </location>
</feature>
<keyword evidence="4" id="KW-1185">Reference proteome</keyword>
<protein>
    <recommendedName>
        <fullName evidence="2">Ribonuclease H1 N-terminal domain-containing protein</fullName>
    </recommendedName>
</protein>
<dbReference type="STRING" id="930991.A0A0D0DNV3"/>
<dbReference type="AlphaFoldDB" id="A0A0D0DNV3"/>
<proteinExistence type="predicted"/>
<accession>A0A0D0DNV3</accession>
<gene>
    <name evidence="3" type="ORF">PAXRUDRAFT_828823</name>
</gene>
<dbReference type="InterPro" id="IPR037056">
    <property type="entry name" value="RNase_H1_N_sf"/>
</dbReference>
<evidence type="ECO:0000313" key="4">
    <source>
        <dbReference type="Proteomes" id="UP000054538"/>
    </source>
</evidence>
<reference evidence="3 4" key="1">
    <citation type="submission" date="2014-04" db="EMBL/GenBank/DDBJ databases">
        <authorList>
            <consortium name="DOE Joint Genome Institute"/>
            <person name="Kuo A."/>
            <person name="Kohler A."/>
            <person name="Jargeat P."/>
            <person name="Nagy L.G."/>
            <person name="Floudas D."/>
            <person name="Copeland A."/>
            <person name="Barry K.W."/>
            <person name="Cichocki N."/>
            <person name="Veneault-Fourrey C."/>
            <person name="LaButti K."/>
            <person name="Lindquist E.A."/>
            <person name="Lipzen A."/>
            <person name="Lundell T."/>
            <person name="Morin E."/>
            <person name="Murat C."/>
            <person name="Sun H."/>
            <person name="Tunlid A."/>
            <person name="Henrissat B."/>
            <person name="Grigoriev I.V."/>
            <person name="Hibbett D.S."/>
            <person name="Martin F."/>
            <person name="Nordberg H.P."/>
            <person name="Cantor M.N."/>
            <person name="Hua S.X."/>
        </authorList>
    </citation>
    <scope>NUCLEOTIDE SEQUENCE [LARGE SCALE GENOMIC DNA]</scope>
    <source>
        <strain evidence="3 4">Ve08.2h10</strain>
    </source>
</reference>
<dbReference type="Gene3D" id="3.40.970.10">
    <property type="entry name" value="Ribonuclease H1, N-terminal domain"/>
    <property type="match status" value="1"/>
</dbReference>